<organism evidence="6 7">
    <name type="scientific">Vibrio paucivorans</name>
    <dbReference type="NCBI Taxonomy" id="2829489"/>
    <lineage>
        <taxon>Bacteria</taxon>
        <taxon>Pseudomonadati</taxon>
        <taxon>Pseudomonadota</taxon>
        <taxon>Gammaproteobacteria</taxon>
        <taxon>Vibrionales</taxon>
        <taxon>Vibrionaceae</taxon>
        <taxon>Vibrio</taxon>
    </lineage>
</organism>
<dbReference type="GO" id="GO:0015288">
    <property type="term" value="F:porin activity"/>
    <property type="evidence" value="ECO:0007669"/>
    <property type="project" value="InterPro"/>
</dbReference>
<proteinExistence type="predicted"/>
<dbReference type="EMBL" id="JAKRRX010000076">
    <property type="protein sequence ID" value="MCW8334823.1"/>
    <property type="molecule type" value="Genomic_DNA"/>
</dbReference>
<reference evidence="6" key="1">
    <citation type="submission" date="2022-02" db="EMBL/GenBank/DDBJ databases">
        <title>Vibrio sp. nov., a new bacterium isolated from Bohai sea, China.</title>
        <authorList>
            <person name="Yuan Y."/>
        </authorList>
    </citation>
    <scope>NUCLEOTIDE SEQUENCE</scope>
    <source>
        <strain evidence="6">DBSS07</strain>
    </source>
</reference>
<evidence type="ECO:0000256" key="4">
    <source>
        <dbReference type="SAM" id="SignalP"/>
    </source>
</evidence>
<dbReference type="InterPro" id="IPR050298">
    <property type="entry name" value="Gram-neg_bact_OMP"/>
</dbReference>
<gene>
    <name evidence="6" type="ORF">MD483_13435</name>
</gene>
<dbReference type="RefSeq" id="WP_265688158.1">
    <property type="nucleotide sequence ID" value="NZ_JAKRRX010000076.1"/>
</dbReference>
<dbReference type="PANTHER" id="PTHR34501">
    <property type="entry name" value="PROTEIN YDDL-RELATED"/>
    <property type="match status" value="1"/>
</dbReference>
<keyword evidence="2 4" id="KW-0732">Signal</keyword>
<protein>
    <submittedName>
        <fullName evidence="6">Porin</fullName>
    </submittedName>
</protein>
<dbReference type="AlphaFoldDB" id="A0A9X3CFD3"/>
<evidence type="ECO:0000313" key="7">
    <source>
        <dbReference type="Proteomes" id="UP001155586"/>
    </source>
</evidence>
<feature type="chain" id="PRO_5040924261" evidence="4">
    <location>
        <begin position="20"/>
        <end position="322"/>
    </location>
</feature>
<sequence length="322" mass="34050">MKKTLVALGVMAAAGSAQAIEIYNNEGVTVDLAGDIEVVYVKGFDKDAEFQQEIQDADFGFDVRYAINDDLQFGGYWEFDGASGTVTSGQGSSADVGDTYVALYSQSIGSIKVGRTCGALDDAGVGSDFQFGISSFFNNDSTFCEDEMIRYDVDKGTFYGTVSIAQDHNNSTNIGTDGSYFDLKLGARVADFDFTGYYGDGDLTLATIPKEEQILALEARYAGVENLNLELGYYATNVKVKATGSEVDSSTVGLAADYTIDSVTIAAGYSFGSSDVDALESDNWFLNAGYALAPNTTAYAEVGGDDADNSEVGVALGVKASF</sequence>
<dbReference type="SUPFAM" id="SSF56935">
    <property type="entry name" value="Porins"/>
    <property type="match status" value="1"/>
</dbReference>
<evidence type="ECO:0000256" key="2">
    <source>
        <dbReference type="ARBA" id="ARBA00022729"/>
    </source>
</evidence>
<dbReference type="InterPro" id="IPR023614">
    <property type="entry name" value="Porin_dom_sf"/>
</dbReference>
<dbReference type="InterPro" id="IPR033900">
    <property type="entry name" value="Gram_neg_porin_domain"/>
</dbReference>
<evidence type="ECO:0000313" key="6">
    <source>
        <dbReference type="EMBL" id="MCW8334823.1"/>
    </source>
</evidence>
<keyword evidence="3" id="KW-0472">Membrane</keyword>
<comment type="subcellular location">
    <subcellularLocation>
        <location evidence="1">Cell outer membrane</location>
        <topology evidence="1">Multi-pass membrane protein</topology>
    </subcellularLocation>
</comment>
<dbReference type="Pfam" id="PF13609">
    <property type="entry name" value="Porin_4"/>
    <property type="match status" value="1"/>
</dbReference>
<evidence type="ECO:0000259" key="5">
    <source>
        <dbReference type="Pfam" id="PF13609"/>
    </source>
</evidence>
<feature type="domain" description="Porin" evidence="5">
    <location>
        <begin position="8"/>
        <end position="309"/>
    </location>
</feature>
<accession>A0A9X3CFD3</accession>
<evidence type="ECO:0000256" key="1">
    <source>
        <dbReference type="ARBA" id="ARBA00004571"/>
    </source>
</evidence>
<dbReference type="PANTHER" id="PTHR34501:SF2">
    <property type="entry name" value="OUTER MEMBRANE PORIN F-RELATED"/>
    <property type="match status" value="1"/>
</dbReference>
<feature type="signal peptide" evidence="4">
    <location>
        <begin position="1"/>
        <end position="19"/>
    </location>
</feature>
<comment type="caution">
    <text evidence="6">The sequence shown here is derived from an EMBL/GenBank/DDBJ whole genome shotgun (WGS) entry which is preliminary data.</text>
</comment>
<evidence type="ECO:0000256" key="3">
    <source>
        <dbReference type="ARBA" id="ARBA00023136"/>
    </source>
</evidence>
<dbReference type="Proteomes" id="UP001155586">
    <property type="component" value="Unassembled WGS sequence"/>
</dbReference>
<keyword evidence="7" id="KW-1185">Reference proteome</keyword>
<dbReference type="GO" id="GO:0009279">
    <property type="term" value="C:cell outer membrane"/>
    <property type="evidence" value="ECO:0007669"/>
    <property type="project" value="UniProtKB-SubCell"/>
</dbReference>
<dbReference type="Gene3D" id="2.40.160.10">
    <property type="entry name" value="Porin"/>
    <property type="match status" value="1"/>
</dbReference>
<name>A0A9X3CFD3_9VIBR</name>